<dbReference type="Pfam" id="PF04463">
    <property type="entry name" value="2-thiour_desulf"/>
    <property type="match status" value="1"/>
</dbReference>
<dbReference type="RefSeq" id="WP_309311117.1">
    <property type="nucleotide sequence ID" value="NZ_CP133592.1"/>
</dbReference>
<reference evidence="2 3" key="1">
    <citation type="submission" date="2023-08" db="EMBL/GenBank/DDBJ databases">
        <title>Methanolobus mangrovi sp. nov. and Methanolobus sediminis sp. nov, two novel methylotrophic methanogens isolated from mangrove sediments in China.</title>
        <authorList>
            <person name="Zhou J."/>
        </authorList>
    </citation>
    <scope>NUCLEOTIDE SEQUENCE [LARGE SCALE GENOMIC DNA]</scope>
    <source>
        <strain evidence="2 3">FTZ6</strain>
    </source>
</reference>
<accession>A0AA51UNH9</accession>
<dbReference type="KEGG" id="mseb:RE474_00910"/>
<dbReference type="InterPro" id="IPR013560">
    <property type="entry name" value="DUF1722"/>
</dbReference>
<proteinExistence type="predicted"/>
<name>A0AA51UNH9_9EURY</name>
<protein>
    <submittedName>
        <fullName evidence="2">DUF523 and DUF1722 domain-containing protein</fullName>
    </submittedName>
</protein>
<organism evidence="2 3">
    <name type="scientific">Methanolobus sediminis</name>
    <dbReference type="NCBI Taxonomy" id="3072978"/>
    <lineage>
        <taxon>Archaea</taxon>
        <taxon>Methanobacteriati</taxon>
        <taxon>Methanobacteriota</taxon>
        <taxon>Stenosarchaea group</taxon>
        <taxon>Methanomicrobia</taxon>
        <taxon>Methanosarcinales</taxon>
        <taxon>Methanosarcinaceae</taxon>
        <taxon>Methanolobus</taxon>
    </lineage>
</organism>
<gene>
    <name evidence="2" type="ORF">RE474_00910</name>
</gene>
<evidence type="ECO:0000259" key="1">
    <source>
        <dbReference type="Pfam" id="PF08349"/>
    </source>
</evidence>
<feature type="domain" description="DUF1722" evidence="1">
    <location>
        <begin position="192"/>
        <end position="304"/>
    </location>
</feature>
<sequence>MEEFPRPVLLVSRCLEFDKVRFNGQKVSSPIVRNLMQFADMKIVCPEVEIGLGVPRAPLRIIRMNDKYRLVQPGTGLDLTEKMNAFAESFLDELGEVDGFIFKGLSPSMGLGNVKVYARMQMSPVVDRSAGFFAGHVINRYRGYPMEESERLLNASIRHHFLTSIYAFADFRNIKSNASVDSLLDFHRKNSFLFMSCNPELFEKMSGLLTGSGKADQVFEEYGSLLKEILRRPGSEYLKIETAKKMFLISDGKDINESSFFEEMLRRYADNRISWDAVIEILRMISFRAFGKNSYKDRFLYPYPEEIKAPSDENREKDYWDNEWNKW</sequence>
<dbReference type="PANTHER" id="PTHR30087:SF0">
    <property type="entry name" value="INNER MEMBRANE PROTEIN"/>
    <property type="match status" value="1"/>
</dbReference>
<dbReference type="GeneID" id="84231233"/>
<dbReference type="Pfam" id="PF08349">
    <property type="entry name" value="DUF1722"/>
    <property type="match status" value="1"/>
</dbReference>
<dbReference type="PANTHER" id="PTHR30087">
    <property type="entry name" value="INNER MEMBRANE PROTEIN"/>
    <property type="match status" value="1"/>
</dbReference>
<dbReference type="InterPro" id="IPR007553">
    <property type="entry name" value="2-thiour_desulf"/>
</dbReference>
<keyword evidence="3" id="KW-1185">Reference proteome</keyword>
<dbReference type="Proteomes" id="UP001182908">
    <property type="component" value="Chromosome"/>
</dbReference>
<evidence type="ECO:0000313" key="2">
    <source>
        <dbReference type="EMBL" id="WMW25310.1"/>
    </source>
</evidence>
<dbReference type="AlphaFoldDB" id="A0AA51UNH9"/>
<evidence type="ECO:0000313" key="3">
    <source>
        <dbReference type="Proteomes" id="UP001182908"/>
    </source>
</evidence>
<dbReference type="EMBL" id="CP133592">
    <property type="protein sequence ID" value="WMW25310.1"/>
    <property type="molecule type" value="Genomic_DNA"/>
</dbReference>